<protein>
    <submittedName>
        <fullName evidence="4">PHB depolymerase family esterase</fullName>
    </submittedName>
</protein>
<keyword evidence="2" id="KW-0378">Hydrolase</keyword>
<dbReference type="GO" id="GO:0016787">
    <property type="term" value="F:hydrolase activity"/>
    <property type="evidence" value="ECO:0007669"/>
    <property type="project" value="UniProtKB-KW"/>
</dbReference>
<dbReference type="OrthoDB" id="9767239at2"/>
<dbReference type="GO" id="GO:0005576">
    <property type="term" value="C:extracellular region"/>
    <property type="evidence" value="ECO:0007669"/>
    <property type="project" value="InterPro"/>
</dbReference>
<dbReference type="Proteomes" id="UP000622638">
    <property type="component" value="Unassembled WGS sequence"/>
</dbReference>
<dbReference type="Gene3D" id="3.40.50.1820">
    <property type="entry name" value="alpha/beta hydrolase"/>
    <property type="match status" value="1"/>
</dbReference>
<evidence type="ECO:0000313" key="6">
    <source>
        <dbReference type="Proteomes" id="UP000622638"/>
    </source>
</evidence>
<proteinExistence type="predicted"/>
<sequence length="322" mass="33854">MLLTMMDAWTSLAFGKVPATPLPYSMPAAADVPGRFIAGQFHSDVGSLAYKLFVPSCYDGTPMPLVVMLHGCGQDADDFALGTGMNELAEQFGCLIAYPQQSRGANWHGCWNWFDKANQVRDQGEPALIAGVTRKIMQDYAVDPAHVGVGGLSAGGAMAVIMGRTYPDLFTAVGCHSGLAHGSATDSHGAILAMRNGVDVAPLEQATPVAGVPTIVFHGDRDTTVHLDNSDGVVRQSMASPRLCGGSAKVHRSEQAGNAKRAFTRIVHRGASGEVLAEQWTVHGAGHAWSGGSARGSYTDASGPDASREMLRFFIGPAATEQ</sequence>
<organism evidence="4 5">
    <name type="scientific">Pseudoduganella buxea</name>
    <dbReference type="NCBI Taxonomy" id="1949069"/>
    <lineage>
        <taxon>Bacteria</taxon>
        <taxon>Pseudomonadati</taxon>
        <taxon>Pseudomonadota</taxon>
        <taxon>Betaproteobacteria</taxon>
        <taxon>Burkholderiales</taxon>
        <taxon>Oxalobacteraceae</taxon>
        <taxon>Telluria group</taxon>
        <taxon>Pseudoduganella</taxon>
    </lineage>
</organism>
<comment type="caution">
    <text evidence="4">The sequence shown here is derived from an EMBL/GenBank/DDBJ whole genome shotgun (WGS) entry which is preliminary data.</text>
</comment>
<dbReference type="InterPro" id="IPR029058">
    <property type="entry name" value="AB_hydrolase_fold"/>
</dbReference>
<reference evidence="6" key="2">
    <citation type="journal article" date="2019" name="Int. J. Syst. Evol. Microbiol.">
        <title>The Global Catalogue of Microorganisms (GCM) 10K type strain sequencing project: providing services to taxonomists for standard genome sequencing and annotation.</title>
        <authorList>
            <consortium name="The Broad Institute Genomics Platform"/>
            <consortium name="The Broad Institute Genome Sequencing Center for Infectious Disease"/>
            <person name="Wu L."/>
            <person name="Ma J."/>
        </authorList>
    </citation>
    <scope>NUCLEOTIDE SEQUENCE [LARGE SCALE GENOMIC DNA]</scope>
    <source>
        <strain evidence="6">CGMCC 1.15931</strain>
    </source>
</reference>
<dbReference type="PANTHER" id="PTHR43037">
    <property type="entry name" value="UNNAMED PRODUCT-RELATED"/>
    <property type="match status" value="1"/>
</dbReference>
<reference evidence="4 5" key="3">
    <citation type="submission" date="2019-11" db="EMBL/GenBank/DDBJ databases">
        <title>Type strains purchased from KCTC, JCM and DSMZ.</title>
        <authorList>
            <person name="Lu H."/>
        </authorList>
    </citation>
    <scope>NUCLEOTIDE SEQUENCE [LARGE SCALE GENOMIC DNA]</scope>
    <source>
        <strain evidence="4 5">KCTC 52429</strain>
    </source>
</reference>
<evidence type="ECO:0000313" key="4">
    <source>
        <dbReference type="EMBL" id="MTV54119.1"/>
    </source>
</evidence>
<reference evidence="3" key="4">
    <citation type="submission" date="2024-05" db="EMBL/GenBank/DDBJ databases">
        <authorList>
            <person name="Sun Q."/>
            <person name="Zhou Y."/>
        </authorList>
    </citation>
    <scope>NUCLEOTIDE SEQUENCE</scope>
    <source>
        <strain evidence="3">CGMCC 1.15931</strain>
    </source>
</reference>
<dbReference type="InterPro" id="IPR010126">
    <property type="entry name" value="Esterase_phb"/>
</dbReference>
<keyword evidence="1" id="KW-0732">Signal</keyword>
<dbReference type="EMBL" id="WNKZ01000043">
    <property type="protein sequence ID" value="MTV54119.1"/>
    <property type="molecule type" value="Genomic_DNA"/>
</dbReference>
<evidence type="ECO:0000313" key="5">
    <source>
        <dbReference type="Proteomes" id="UP000430634"/>
    </source>
</evidence>
<name>A0A6I3SYI0_9BURK</name>
<dbReference type="PANTHER" id="PTHR43037:SF1">
    <property type="entry name" value="BLL1128 PROTEIN"/>
    <property type="match status" value="1"/>
</dbReference>
<dbReference type="Proteomes" id="UP000430634">
    <property type="component" value="Unassembled WGS sequence"/>
</dbReference>
<dbReference type="RefSeq" id="WP_155471422.1">
    <property type="nucleotide sequence ID" value="NZ_BMKG01000018.1"/>
</dbReference>
<dbReference type="NCBIfam" id="TIGR01840">
    <property type="entry name" value="esterase_phb"/>
    <property type="match status" value="1"/>
</dbReference>
<dbReference type="EMBL" id="BMKG01000018">
    <property type="protein sequence ID" value="GGC14254.1"/>
    <property type="molecule type" value="Genomic_DNA"/>
</dbReference>
<keyword evidence="6" id="KW-1185">Reference proteome</keyword>
<dbReference type="InterPro" id="IPR050955">
    <property type="entry name" value="Plant_Biomass_Hydrol_Est"/>
</dbReference>
<evidence type="ECO:0000256" key="1">
    <source>
        <dbReference type="ARBA" id="ARBA00022729"/>
    </source>
</evidence>
<gene>
    <name evidence="3" type="ORF">GCM10011572_39640</name>
    <name evidence="4" type="ORF">GM672_15415</name>
</gene>
<dbReference type="AlphaFoldDB" id="A0A6I3SYI0"/>
<evidence type="ECO:0000256" key="2">
    <source>
        <dbReference type="ARBA" id="ARBA00022801"/>
    </source>
</evidence>
<reference evidence="3" key="1">
    <citation type="journal article" date="2014" name="Int. J. Syst. Evol. Microbiol.">
        <title>Complete genome of a new Firmicutes species belonging to the dominant human colonic microbiota ('Ruminococcus bicirculans') reveals two chromosomes and a selective capacity to utilize plant glucans.</title>
        <authorList>
            <consortium name="NISC Comparative Sequencing Program"/>
            <person name="Wegmann U."/>
            <person name="Louis P."/>
            <person name="Goesmann A."/>
            <person name="Henrissat B."/>
            <person name="Duncan S.H."/>
            <person name="Flint H.J."/>
        </authorList>
    </citation>
    <scope>NUCLEOTIDE SEQUENCE</scope>
    <source>
        <strain evidence="3">CGMCC 1.15931</strain>
    </source>
</reference>
<dbReference type="SUPFAM" id="SSF53474">
    <property type="entry name" value="alpha/beta-Hydrolases"/>
    <property type="match status" value="1"/>
</dbReference>
<evidence type="ECO:0000313" key="3">
    <source>
        <dbReference type="EMBL" id="GGC14254.1"/>
    </source>
</evidence>
<dbReference type="Pfam" id="PF10503">
    <property type="entry name" value="Esterase_PHB"/>
    <property type="match status" value="1"/>
</dbReference>
<accession>A0A6I3SYI0</accession>